<dbReference type="Gene3D" id="3.40.50.720">
    <property type="entry name" value="NAD(P)-binding Rossmann-like Domain"/>
    <property type="match status" value="1"/>
</dbReference>
<proteinExistence type="inferred from homology"/>
<dbReference type="AlphaFoldDB" id="A0A9P6VUK6"/>
<gene>
    <name evidence="3" type="ORF">C6P46_001825</name>
</gene>
<dbReference type="PANTHER" id="PTHR24320:SF143">
    <property type="entry name" value="NAD(P)-BINDING PROTEIN"/>
    <property type="match status" value="1"/>
</dbReference>
<evidence type="ECO:0000256" key="2">
    <source>
        <dbReference type="ARBA" id="ARBA00023002"/>
    </source>
</evidence>
<keyword evidence="4" id="KW-1185">Reference proteome</keyword>
<dbReference type="SUPFAM" id="SSF51735">
    <property type="entry name" value="NAD(P)-binding Rossmann-fold domains"/>
    <property type="match status" value="1"/>
</dbReference>
<name>A0A9P6VUK6_RHOMI</name>
<dbReference type="OrthoDB" id="191139at2759"/>
<dbReference type="GO" id="GO:0016491">
    <property type="term" value="F:oxidoreductase activity"/>
    <property type="evidence" value="ECO:0007669"/>
    <property type="project" value="UniProtKB-KW"/>
</dbReference>
<reference evidence="3 4" key="1">
    <citation type="submission" date="2020-11" db="EMBL/GenBank/DDBJ databases">
        <title>Kefir isolates.</title>
        <authorList>
            <person name="Marcisauskas S."/>
            <person name="Kim Y."/>
            <person name="Blasche S."/>
        </authorList>
    </citation>
    <scope>NUCLEOTIDE SEQUENCE [LARGE SCALE GENOMIC DNA]</scope>
    <source>
        <strain evidence="3 4">KR</strain>
    </source>
</reference>
<protein>
    <recommendedName>
        <fullName evidence="5">NAD(P)-binding protein</fullName>
    </recommendedName>
</protein>
<dbReference type="PANTHER" id="PTHR24320">
    <property type="entry name" value="RETINOL DEHYDROGENASE"/>
    <property type="match status" value="1"/>
</dbReference>
<comment type="similarity">
    <text evidence="1">Belongs to the short-chain dehydrogenases/reductases (SDR) family.</text>
</comment>
<evidence type="ECO:0000256" key="1">
    <source>
        <dbReference type="ARBA" id="ARBA00006484"/>
    </source>
</evidence>
<evidence type="ECO:0008006" key="5">
    <source>
        <dbReference type="Google" id="ProtNLM"/>
    </source>
</evidence>
<evidence type="ECO:0000313" key="4">
    <source>
        <dbReference type="Proteomes" id="UP000777482"/>
    </source>
</evidence>
<accession>A0A9P6VUK6</accession>
<dbReference type="Pfam" id="PF00106">
    <property type="entry name" value="adh_short"/>
    <property type="match status" value="1"/>
</dbReference>
<organism evidence="3 4">
    <name type="scientific">Rhodotorula mucilaginosa</name>
    <name type="common">Yeast</name>
    <name type="synonym">Rhodotorula rubra</name>
    <dbReference type="NCBI Taxonomy" id="5537"/>
    <lineage>
        <taxon>Eukaryota</taxon>
        <taxon>Fungi</taxon>
        <taxon>Dikarya</taxon>
        <taxon>Basidiomycota</taxon>
        <taxon>Pucciniomycotina</taxon>
        <taxon>Microbotryomycetes</taxon>
        <taxon>Sporidiobolales</taxon>
        <taxon>Sporidiobolaceae</taxon>
        <taxon>Rhodotorula</taxon>
    </lineage>
</organism>
<dbReference type="InterPro" id="IPR036291">
    <property type="entry name" value="NAD(P)-bd_dom_sf"/>
</dbReference>
<dbReference type="Proteomes" id="UP000777482">
    <property type="component" value="Unassembled WGS sequence"/>
</dbReference>
<dbReference type="EMBL" id="PUHQ01000155">
    <property type="protein sequence ID" value="KAG0654267.1"/>
    <property type="molecule type" value="Genomic_DNA"/>
</dbReference>
<sequence>MSHLAGILAGKHFAQKDVPSLVGRKYIVTGGTNGIGLSAARCLYSHGADVTIVGSQQSNADAAIEYIRTGNLHAAPKDYQDGFHGLLGEWKDDSADGGQESGEVHAEVCDFRDLKAVAQLGKKLAERFSDRLDGLLANAGLGVNNFALTKDGYDAHLTINCLAHVVLISHLLPVLEKTSTQHPEADVRLVLQASEMHRTTFGGPSENFGGDKFRSTEEFKASRAACSAAIWASDLLALDLERAL</sequence>
<keyword evidence="2" id="KW-0560">Oxidoreductase</keyword>
<evidence type="ECO:0000313" key="3">
    <source>
        <dbReference type="EMBL" id="KAG0654267.1"/>
    </source>
</evidence>
<comment type="caution">
    <text evidence="3">The sequence shown here is derived from an EMBL/GenBank/DDBJ whole genome shotgun (WGS) entry which is preliminary data.</text>
</comment>
<dbReference type="InterPro" id="IPR002347">
    <property type="entry name" value="SDR_fam"/>
</dbReference>